<organism evidence="4 5">
    <name type="scientific">Hyalella azteca</name>
    <name type="common">Amphipod</name>
    <dbReference type="NCBI Taxonomy" id="294128"/>
    <lineage>
        <taxon>Eukaryota</taxon>
        <taxon>Metazoa</taxon>
        <taxon>Ecdysozoa</taxon>
        <taxon>Arthropoda</taxon>
        <taxon>Crustacea</taxon>
        <taxon>Multicrustacea</taxon>
        <taxon>Malacostraca</taxon>
        <taxon>Eumalacostraca</taxon>
        <taxon>Peracarida</taxon>
        <taxon>Amphipoda</taxon>
        <taxon>Senticaudata</taxon>
        <taxon>Talitrida</taxon>
        <taxon>Talitroidea</taxon>
        <taxon>Hyalellidae</taxon>
        <taxon>Hyalella</taxon>
    </lineage>
</organism>
<name>A0A8B7NEH7_HYAAZ</name>
<dbReference type="PANTHER" id="PTHR24096:SF353">
    <property type="entry name" value="GH16244P-RELATED"/>
    <property type="match status" value="1"/>
</dbReference>
<dbReference type="Gene3D" id="3.40.50.980">
    <property type="match status" value="2"/>
</dbReference>
<comment type="subcellular location">
    <subcellularLocation>
        <location evidence="1">Peroxisome</location>
    </subcellularLocation>
</comment>
<evidence type="ECO:0000259" key="3">
    <source>
        <dbReference type="Pfam" id="PF00501"/>
    </source>
</evidence>
<dbReference type="Proteomes" id="UP000694843">
    <property type="component" value="Unplaced"/>
</dbReference>
<dbReference type="PANTHER" id="PTHR24096">
    <property type="entry name" value="LONG-CHAIN-FATTY-ACID--COA LIGASE"/>
    <property type="match status" value="1"/>
</dbReference>
<dbReference type="GO" id="GO:0004467">
    <property type="term" value="F:long-chain fatty acid-CoA ligase activity"/>
    <property type="evidence" value="ECO:0007669"/>
    <property type="project" value="TreeGrafter"/>
</dbReference>
<dbReference type="OrthoDB" id="10253869at2759"/>
<proteinExistence type="predicted"/>
<dbReference type="RefSeq" id="XP_018012005.2">
    <property type="nucleotide sequence ID" value="XM_018156516.2"/>
</dbReference>
<dbReference type="KEGG" id="hazt:108669215"/>
<dbReference type="InterPro" id="IPR020845">
    <property type="entry name" value="AMP-binding_CS"/>
</dbReference>
<evidence type="ECO:0000256" key="1">
    <source>
        <dbReference type="ARBA" id="ARBA00004275"/>
    </source>
</evidence>
<reference evidence="5" key="1">
    <citation type="submission" date="2025-08" db="UniProtKB">
        <authorList>
            <consortium name="RefSeq"/>
        </authorList>
    </citation>
    <scope>IDENTIFICATION</scope>
    <source>
        <tissue evidence="5">Whole organism</tissue>
    </source>
</reference>
<dbReference type="SUPFAM" id="SSF56801">
    <property type="entry name" value="Acetyl-CoA synthetase-like"/>
    <property type="match status" value="1"/>
</dbReference>
<dbReference type="AlphaFoldDB" id="A0A8B7NEH7"/>
<sequence>MRQKTGALHRLFQNNYRLLHYRLGGVITVEDGQARILLLSSSPHHLTSPIWMLAAITRPLPSLQVCSDSGRLVSFGALKDAAFRWGGYLLTKGLERGSVVAVLSPNMVDYPAVMLGTFSVGCVYTGINPSYTPTEVAYQLKDSGAKMLVVFGPLLEVAKKAMAINKQDLPMVAIGSSDGLPNVADIVQDTTINFAPPAKLTGEECMALLYSSGTTGKPKGVSVHHTAGIANLDMISHPSYFLGGLSTADSPSFALALPMFHLSGFLAITSLAVLNGVKLVNVTKFNPGTFIDILLENRVSHRSTNRELLKKVYSIQAKST</sequence>
<gene>
    <name evidence="5" type="primary">LOC108669215</name>
</gene>
<keyword evidence="2" id="KW-0576">Peroxisome</keyword>
<evidence type="ECO:0000256" key="2">
    <source>
        <dbReference type="ARBA" id="ARBA00023140"/>
    </source>
</evidence>
<evidence type="ECO:0000313" key="5">
    <source>
        <dbReference type="RefSeq" id="XP_018012005.2"/>
    </source>
</evidence>
<feature type="domain" description="AMP-dependent synthetase/ligase" evidence="3">
    <location>
        <begin position="67"/>
        <end position="299"/>
    </location>
</feature>
<accession>A0A8B7NEH7</accession>
<dbReference type="Pfam" id="PF00501">
    <property type="entry name" value="AMP-binding"/>
    <property type="match status" value="1"/>
</dbReference>
<evidence type="ECO:0000313" key="4">
    <source>
        <dbReference type="Proteomes" id="UP000694843"/>
    </source>
</evidence>
<protein>
    <submittedName>
        <fullName evidence="5">4-coumarate--CoA ligase-like 7</fullName>
    </submittedName>
</protein>
<dbReference type="PROSITE" id="PS00455">
    <property type="entry name" value="AMP_BINDING"/>
    <property type="match status" value="1"/>
</dbReference>
<dbReference type="InterPro" id="IPR000873">
    <property type="entry name" value="AMP-dep_synth/lig_dom"/>
</dbReference>
<dbReference type="GeneID" id="108669215"/>
<dbReference type="GO" id="GO:0046949">
    <property type="term" value="P:fatty-acyl-CoA biosynthetic process"/>
    <property type="evidence" value="ECO:0007669"/>
    <property type="project" value="TreeGrafter"/>
</dbReference>
<dbReference type="GO" id="GO:0005777">
    <property type="term" value="C:peroxisome"/>
    <property type="evidence" value="ECO:0007669"/>
    <property type="project" value="UniProtKB-SubCell"/>
</dbReference>
<keyword evidence="4" id="KW-1185">Reference proteome</keyword>